<organism evidence="1 2">
    <name type="scientific">Paramecium tetraurelia</name>
    <dbReference type="NCBI Taxonomy" id="5888"/>
    <lineage>
        <taxon>Eukaryota</taxon>
        <taxon>Sar</taxon>
        <taxon>Alveolata</taxon>
        <taxon>Ciliophora</taxon>
        <taxon>Intramacronucleata</taxon>
        <taxon>Oligohymenophorea</taxon>
        <taxon>Peniculida</taxon>
        <taxon>Parameciidae</taxon>
        <taxon>Paramecium</taxon>
    </lineage>
</organism>
<evidence type="ECO:0000313" key="2">
    <source>
        <dbReference type="Proteomes" id="UP000000600"/>
    </source>
</evidence>
<accession>A0CV90</accession>
<gene>
    <name evidence="1" type="ORF">GSPATT00010875001</name>
</gene>
<protein>
    <submittedName>
        <fullName evidence="1">Uncharacterized protein</fullName>
    </submittedName>
</protein>
<evidence type="ECO:0000313" key="1">
    <source>
        <dbReference type="EMBL" id="CAK74707.1"/>
    </source>
</evidence>
<dbReference type="GeneID" id="5027889"/>
<dbReference type="HOGENOM" id="CLU_521251_0_0_1"/>
<dbReference type="KEGG" id="ptm:GSPATT00010875001"/>
<dbReference type="OMA" id="EIYWNIN"/>
<dbReference type="AlphaFoldDB" id="A0CV90"/>
<dbReference type="OrthoDB" id="291269at2759"/>
<dbReference type="EMBL" id="CT868196">
    <property type="protein sequence ID" value="CAK74707.1"/>
    <property type="molecule type" value="Genomic_DNA"/>
</dbReference>
<dbReference type="RefSeq" id="XP_001442104.1">
    <property type="nucleotide sequence ID" value="XM_001442067.1"/>
</dbReference>
<keyword evidence="2" id="KW-1185">Reference proteome</keyword>
<reference evidence="1 2" key="1">
    <citation type="journal article" date="2006" name="Nature">
        <title>Global trends of whole-genome duplications revealed by the ciliate Paramecium tetraurelia.</title>
        <authorList>
            <consortium name="Genoscope"/>
            <person name="Aury J.-M."/>
            <person name="Jaillon O."/>
            <person name="Duret L."/>
            <person name="Noel B."/>
            <person name="Jubin C."/>
            <person name="Porcel B.M."/>
            <person name="Segurens B."/>
            <person name="Daubin V."/>
            <person name="Anthouard V."/>
            <person name="Aiach N."/>
            <person name="Arnaiz O."/>
            <person name="Billaut A."/>
            <person name="Beisson J."/>
            <person name="Blanc I."/>
            <person name="Bouhouche K."/>
            <person name="Camara F."/>
            <person name="Duharcourt S."/>
            <person name="Guigo R."/>
            <person name="Gogendeau D."/>
            <person name="Katinka M."/>
            <person name="Keller A.-M."/>
            <person name="Kissmehl R."/>
            <person name="Klotz C."/>
            <person name="Koll F."/>
            <person name="Le Moue A."/>
            <person name="Lepere C."/>
            <person name="Malinsky S."/>
            <person name="Nowacki M."/>
            <person name="Nowak J.K."/>
            <person name="Plattner H."/>
            <person name="Poulain J."/>
            <person name="Ruiz F."/>
            <person name="Serrano V."/>
            <person name="Zagulski M."/>
            <person name="Dessen P."/>
            <person name="Betermier M."/>
            <person name="Weissenbach J."/>
            <person name="Scarpelli C."/>
            <person name="Schachter V."/>
            <person name="Sperling L."/>
            <person name="Meyer E."/>
            <person name="Cohen J."/>
            <person name="Wincker P."/>
        </authorList>
    </citation>
    <scope>NUCLEOTIDE SEQUENCE [LARGE SCALE GENOMIC DNA]</scope>
    <source>
        <strain evidence="1 2">Stock d4-2</strain>
    </source>
</reference>
<name>A0CV90_PARTE</name>
<dbReference type="Proteomes" id="UP000000600">
    <property type="component" value="Unassembled WGS sequence"/>
</dbReference>
<proteinExistence type="predicted"/>
<dbReference type="InParanoid" id="A0CV90"/>
<sequence length="523" mass="61612">MINLQISFWDVSKTSLGHLSSQLDKMDQLTQSSNQLMHTFETAQKIYLNSCKKLVNISKDGLIEQSQNFIDKRMRYQSDLQETSISIRNTYDQIELDKCYFSINLAHGIFTRSTFPYMPNSINSFCQKSKNSSKHIYVALLRYEQPKEHEITVTNQQIIIFNNIYSVTLDYYQGVFYLVSFAPKQAQIISKIQPSLLQSYCQKFAVELPEIQKKEVFLIYLCYFFNNSIKFAQAQIAIHSLRTQGKTIPTLQNYDSLSDFENQLETYVTYKNVKKCAFSEIIIKSNDNYYIQLSGQTRSLENVEIYWNINDNLEQKLANYHLLEQQKQKLGQILKLKNSSYPIYFKLNCQLDNYHNEDPSIDETFKITKCHNYFKMNQFTISQDEALSQIDIWYEVESQLLKLPITYEDEAILDKMFQSNEEPWEYLKWIIVRTSALKIKRSIAQIKLENKTIKFIQNFKRDDKKNISILNLDGFKCQDELIPLQNLLPSLNQIDFDSIKKLIEDKLIDAKFSQISEKYNNQL</sequence>